<dbReference type="PANTHER" id="PTHR43482:SF1">
    <property type="entry name" value="PROTEIN AST1-RELATED"/>
    <property type="match status" value="1"/>
</dbReference>
<dbReference type="GO" id="GO:0016491">
    <property type="term" value="F:oxidoreductase activity"/>
    <property type="evidence" value="ECO:0007669"/>
    <property type="project" value="InterPro"/>
</dbReference>
<dbReference type="Proteomes" id="UP000183413">
    <property type="component" value="Unassembled WGS sequence"/>
</dbReference>
<dbReference type="eggNOG" id="COG0604">
    <property type="taxonomic scope" value="Bacteria"/>
</dbReference>
<organism evidence="2 3">
    <name type="scientific">Actinomadura madurae</name>
    <dbReference type="NCBI Taxonomy" id="1993"/>
    <lineage>
        <taxon>Bacteria</taxon>
        <taxon>Bacillati</taxon>
        <taxon>Actinomycetota</taxon>
        <taxon>Actinomycetes</taxon>
        <taxon>Streptosporangiales</taxon>
        <taxon>Thermomonosporaceae</taxon>
        <taxon>Actinomadura</taxon>
    </lineage>
</organism>
<dbReference type="AlphaFoldDB" id="A0A1I5YQM1"/>
<dbReference type="InterPro" id="IPR052585">
    <property type="entry name" value="Lipid_raft_assoc_Zn_ADH"/>
</dbReference>
<dbReference type="EMBL" id="FOVH01000036">
    <property type="protein sequence ID" value="SFQ46578.1"/>
    <property type="molecule type" value="Genomic_DNA"/>
</dbReference>
<accession>A0A1I5YQM1</accession>
<dbReference type="SUPFAM" id="SSF51735">
    <property type="entry name" value="NAD(P)-binding Rossmann-fold domains"/>
    <property type="match status" value="1"/>
</dbReference>
<sequence length="310" mass="30496">MVVSSIDGKEPTMTFALVSKPGTAAPALEQVTLPPPGDGDLRVRVTAASVDPVDTLVAAGPARQIFGLTGTVGLGLSLTGVVTATGAAVTGFSAGDAVAAVHADFTAPVRAHAEETLVPAAAAAPLPAGLDPVAAASLPVNGLTAAQLLDRLGPARGRTLLVTGAVGAVGGYAVALAAHAGWTVTGLARASDRDFVLRAGARELVTRIPQRSFDAVLDGAVLHAEALGAVRDGGAFAGVPAAAPAAPERGIEVAVVSVEPDGARLAGLLALAASGVLEPRVAGRVPLADSATAYDKVAGGGQRGRWLLVP</sequence>
<dbReference type="Gene3D" id="3.40.50.720">
    <property type="entry name" value="NAD(P)-binding Rossmann-like Domain"/>
    <property type="match status" value="1"/>
</dbReference>
<evidence type="ECO:0000313" key="2">
    <source>
        <dbReference type="EMBL" id="SFQ46578.1"/>
    </source>
</evidence>
<proteinExistence type="predicted"/>
<dbReference type="SMART" id="SM00829">
    <property type="entry name" value="PKS_ER"/>
    <property type="match status" value="1"/>
</dbReference>
<protein>
    <submittedName>
        <fullName evidence="2">NADPH:quinone reductase</fullName>
    </submittedName>
</protein>
<dbReference type="STRING" id="1993.SAMN04489713_13617"/>
<reference evidence="2 3" key="1">
    <citation type="submission" date="2016-10" db="EMBL/GenBank/DDBJ databases">
        <authorList>
            <person name="de Groot N.N."/>
        </authorList>
    </citation>
    <scope>NUCLEOTIDE SEQUENCE [LARGE SCALE GENOMIC DNA]</scope>
    <source>
        <strain evidence="2 3">DSM 43067</strain>
    </source>
</reference>
<feature type="domain" description="Enoyl reductase (ER)" evidence="1">
    <location>
        <begin position="22"/>
        <end position="308"/>
    </location>
</feature>
<dbReference type="Pfam" id="PF13602">
    <property type="entry name" value="ADH_zinc_N_2"/>
    <property type="match status" value="1"/>
</dbReference>
<gene>
    <name evidence="2" type="ORF">SAMN04489713_13617</name>
</gene>
<dbReference type="InParanoid" id="A0A1I5YQM1"/>
<dbReference type="InterPro" id="IPR020843">
    <property type="entry name" value="ER"/>
</dbReference>
<dbReference type="InterPro" id="IPR036291">
    <property type="entry name" value="NAD(P)-bd_dom_sf"/>
</dbReference>
<name>A0A1I5YQM1_9ACTN</name>
<keyword evidence="3" id="KW-1185">Reference proteome</keyword>
<dbReference type="PANTHER" id="PTHR43482">
    <property type="entry name" value="PROTEIN AST1-RELATED"/>
    <property type="match status" value="1"/>
</dbReference>
<evidence type="ECO:0000313" key="3">
    <source>
        <dbReference type="Proteomes" id="UP000183413"/>
    </source>
</evidence>
<dbReference type="InterPro" id="IPR013154">
    <property type="entry name" value="ADH-like_N"/>
</dbReference>
<dbReference type="SUPFAM" id="SSF50129">
    <property type="entry name" value="GroES-like"/>
    <property type="match status" value="1"/>
</dbReference>
<evidence type="ECO:0000259" key="1">
    <source>
        <dbReference type="SMART" id="SM00829"/>
    </source>
</evidence>
<dbReference type="Pfam" id="PF08240">
    <property type="entry name" value="ADH_N"/>
    <property type="match status" value="1"/>
</dbReference>
<dbReference type="InterPro" id="IPR011032">
    <property type="entry name" value="GroES-like_sf"/>
</dbReference>
<dbReference type="Gene3D" id="3.90.180.10">
    <property type="entry name" value="Medium-chain alcohol dehydrogenases, catalytic domain"/>
    <property type="match status" value="1"/>
</dbReference>